<dbReference type="EMBL" id="JASCZI010090968">
    <property type="protein sequence ID" value="MED6148156.1"/>
    <property type="molecule type" value="Genomic_DNA"/>
</dbReference>
<sequence length="93" mass="9825">KSAARDTNGNGDQLLQARKSADEATESPPSRSSATSSSSSPAREETTSSKEEKSGTQNTLTGIIAQIFNKGSSNMSSTPTLNIDSEKFEIIKE</sequence>
<protein>
    <submittedName>
        <fullName evidence="2">Uncharacterized protein</fullName>
    </submittedName>
</protein>
<keyword evidence="3" id="KW-1185">Reference proteome</keyword>
<proteinExistence type="predicted"/>
<feature type="region of interest" description="Disordered" evidence="1">
    <location>
        <begin position="1"/>
        <end position="93"/>
    </location>
</feature>
<evidence type="ECO:0000313" key="2">
    <source>
        <dbReference type="EMBL" id="MED6148156.1"/>
    </source>
</evidence>
<feature type="compositionally biased region" description="Polar residues" evidence="1">
    <location>
        <begin position="1"/>
        <end position="13"/>
    </location>
</feature>
<reference evidence="2 3" key="1">
    <citation type="journal article" date="2023" name="Plants (Basel)">
        <title>Bridging the Gap: Combining Genomics and Transcriptomics Approaches to Understand Stylosanthes scabra, an Orphan Legume from the Brazilian Caatinga.</title>
        <authorList>
            <person name="Ferreira-Neto J.R.C."/>
            <person name="da Silva M.D."/>
            <person name="Binneck E."/>
            <person name="de Melo N.F."/>
            <person name="da Silva R.H."/>
            <person name="de Melo A.L.T.M."/>
            <person name="Pandolfi V."/>
            <person name="Bustamante F.O."/>
            <person name="Brasileiro-Vidal A.C."/>
            <person name="Benko-Iseppon A.M."/>
        </authorList>
    </citation>
    <scope>NUCLEOTIDE SEQUENCE [LARGE SCALE GENOMIC DNA]</scope>
    <source>
        <tissue evidence="2">Leaves</tissue>
    </source>
</reference>
<feature type="compositionally biased region" description="Basic and acidic residues" evidence="1">
    <location>
        <begin position="42"/>
        <end position="54"/>
    </location>
</feature>
<organism evidence="2 3">
    <name type="scientific">Stylosanthes scabra</name>
    <dbReference type="NCBI Taxonomy" id="79078"/>
    <lineage>
        <taxon>Eukaryota</taxon>
        <taxon>Viridiplantae</taxon>
        <taxon>Streptophyta</taxon>
        <taxon>Embryophyta</taxon>
        <taxon>Tracheophyta</taxon>
        <taxon>Spermatophyta</taxon>
        <taxon>Magnoliopsida</taxon>
        <taxon>eudicotyledons</taxon>
        <taxon>Gunneridae</taxon>
        <taxon>Pentapetalae</taxon>
        <taxon>rosids</taxon>
        <taxon>fabids</taxon>
        <taxon>Fabales</taxon>
        <taxon>Fabaceae</taxon>
        <taxon>Papilionoideae</taxon>
        <taxon>50 kb inversion clade</taxon>
        <taxon>dalbergioids sensu lato</taxon>
        <taxon>Dalbergieae</taxon>
        <taxon>Pterocarpus clade</taxon>
        <taxon>Stylosanthes</taxon>
    </lineage>
</organism>
<feature type="non-terminal residue" evidence="2">
    <location>
        <position position="1"/>
    </location>
</feature>
<feature type="compositionally biased region" description="Low complexity" evidence="1">
    <location>
        <begin position="26"/>
        <end position="41"/>
    </location>
</feature>
<feature type="compositionally biased region" description="Basic and acidic residues" evidence="1">
    <location>
        <begin position="84"/>
        <end position="93"/>
    </location>
</feature>
<gene>
    <name evidence="2" type="ORF">PIB30_050449</name>
</gene>
<evidence type="ECO:0000313" key="3">
    <source>
        <dbReference type="Proteomes" id="UP001341840"/>
    </source>
</evidence>
<name>A0ABU6THB6_9FABA</name>
<accession>A0ABU6THB6</accession>
<comment type="caution">
    <text evidence="2">The sequence shown here is derived from an EMBL/GenBank/DDBJ whole genome shotgun (WGS) entry which is preliminary data.</text>
</comment>
<evidence type="ECO:0000256" key="1">
    <source>
        <dbReference type="SAM" id="MobiDB-lite"/>
    </source>
</evidence>
<dbReference type="Proteomes" id="UP001341840">
    <property type="component" value="Unassembled WGS sequence"/>
</dbReference>
<feature type="compositionally biased region" description="Polar residues" evidence="1">
    <location>
        <begin position="69"/>
        <end position="83"/>
    </location>
</feature>